<name>A0ABV4S9E0_9ACTN</name>
<accession>A0ABV4S9E0</accession>
<evidence type="ECO:0000256" key="5">
    <source>
        <dbReference type="ARBA" id="ARBA00022989"/>
    </source>
</evidence>
<keyword evidence="3" id="KW-1003">Cell membrane</keyword>
<dbReference type="SUPFAM" id="SSF103473">
    <property type="entry name" value="MFS general substrate transporter"/>
    <property type="match status" value="1"/>
</dbReference>
<dbReference type="PANTHER" id="PTHR43045">
    <property type="entry name" value="SHIKIMATE TRANSPORTER"/>
    <property type="match status" value="1"/>
</dbReference>
<evidence type="ECO:0000259" key="8">
    <source>
        <dbReference type="PROSITE" id="PS50850"/>
    </source>
</evidence>
<feature type="transmembrane region" description="Helical" evidence="7">
    <location>
        <begin position="191"/>
        <end position="210"/>
    </location>
</feature>
<feature type="transmembrane region" description="Helical" evidence="7">
    <location>
        <begin position="125"/>
        <end position="145"/>
    </location>
</feature>
<evidence type="ECO:0000313" key="9">
    <source>
        <dbReference type="EMBL" id="MFA3835047.1"/>
    </source>
</evidence>
<dbReference type="PANTHER" id="PTHR43045:SF1">
    <property type="entry name" value="SHIKIMATE TRANSPORTER"/>
    <property type="match status" value="1"/>
</dbReference>
<dbReference type="EMBL" id="JBGOSP010000001">
    <property type="protein sequence ID" value="MFA3835047.1"/>
    <property type="molecule type" value="Genomic_DNA"/>
</dbReference>
<feature type="transmembrane region" description="Helical" evidence="7">
    <location>
        <begin position="59"/>
        <end position="80"/>
    </location>
</feature>
<keyword evidence="5 7" id="KW-1133">Transmembrane helix</keyword>
<dbReference type="Gene3D" id="1.20.1250.20">
    <property type="entry name" value="MFS general substrate transporter like domains"/>
    <property type="match status" value="2"/>
</dbReference>
<evidence type="ECO:0000256" key="6">
    <source>
        <dbReference type="ARBA" id="ARBA00023136"/>
    </source>
</evidence>
<feature type="transmembrane region" description="Helical" evidence="7">
    <location>
        <begin position="375"/>
        <end position="393"/>
    </location>
</feature>
<keyword evidence="2" id="KW-0813">Transport</keyword>
<comment type="subcellular location">
    <subcellularLocation>
        <location evidence="1">Cell membrane</location>
        <topology evidence="1">Multi-pass membrane protein</topology>
    </subcellularLocation>
</comment>
<dbReference type="InterPro" id="IPR020846">
    <property type="entry name" value="MFS_dom"/>
</dbReference>
<dbReference type="RefSeq" id="WP_372561088.1">
    <property type="nucleotide sequence ID" value="NZ_JBGOSP010000001.1"/>
</dbReference>
<evidence type="ECO:0000256" key="3">
    <source>
        <dbReference type="ARBA" id="ARBA00022475"/>
    </source>
</evidence>
<evidence type="ECO:0000256" key="1">
    <source>
        <dbReference type="ARBA" id="ARBA00004651"/>
    </source>
</evidence>
<dbReference type="PROSITE" id="PS50850">
    <property type="entry name" value="MFS"/>
    <property type="match status" value="1"/>
</dbReference>
<feature type="transmembrane region" description="Helical" evidence="7">
    <location>
        <begin position="92"/>
        <end position="113"/>
    </location>
</feature>
<keyword evidence="10" id="KW-1185">Reference proteome</keyword>
<dbReference type="InterPro" id="IPR036259">
    <property type="entry name" value="MFS_trans_sf"/>
</dbReference>
<feature type="transmembrane region" description="Helical" evidence="7">
    <location>
        <begin position="399"/>
        <end position="418"/>
    </location>
</feature>
<keyword evidence="4 7" id="KW-0812">Transmembrane</keyword>
<dbReference type="InterPro" id="IPR005829">
    <property type="entry name" value="Sugar_transporter_CS"/>
</dbReference>
<dbReference type="PROSITE" id="PS00216">
    <property type="entry name" value="SUGAR_TRANSPORT_1"/>
    <property type="match status" value="1"/>
</dbReference>
<dbReference type="PROSITE" id="PS00217">
    <property type="entry name" value="SUGAR_TRANSPORT_2"/>
    <property type="match status" value="1"/>
</dbReference>
<sequence>MTDTVRPGLKAQVATATRTFFISGFGTALEFYDFIIYGLAAAIVFPSVFFPGFDHTVGTLVAFAAFGSGFVARPLGGIVIGHFGDRIGRKSMLILTLVIMGSSTFLIGCLPSYQSVGVAAPVMVVALRLIQGFAAGGEWGGASLYGIENAPEDRRGLWGSFTSTGIGIGSLFGTGVFAVITLLPQEDLKAWAWRVPFWLGGLLVLIGVVARSRMPQEERRTEHAPRVPILDSIRRHPRQMLLAIGVAFGYNTLAYIGSIFTVTYAEELGYDYTESLLLQVAGSIAFTVAVPVMAKLSDRVGRKPVVILGTLAYGAFFFAYFPMVNGHALALATVAYVLVNVLMAAPQGCIPAFLGEQFPGSTRYSSISATYQTGAALGGGTAATAATALLLAFDGNPIGVGLYSGAAAVVLALCAWGLRETFKVPTAQLGSATKADRGAKAAVDTMTG</sequence>
<feature type="transmembrane region" description="Helical" evidence="7">
    <location>
        <begin position="240"/>
        <end position="264"/>
    </location>
</feature>
<evidence type="ECO:0000256" key="7">
    <source>
        <dbReference type="SAM" id="Phobius"/>
    </source>
</evidence>
<keyword evidence="6 7" id="KW-0472">Membrane</keyword>
<evidence type="ECO:0000313" key="10">
    <source>
        <dbReference type="Proteomes" id="UP001571476"/>
    </source>
</evidence>
<feature type="transmembrane region" description="Helical" evidence="7">
    <location>
        <begin position="305"/>
        <end position="323"/>
    </location>
</feature>
<dbReference type="Proteomes" id="UP001571476">
    <property type="component" value="Unassembled WGS sequence"/>
</dbReference>
<dbReference type="CDD" id="cd17369">
    <property type="entry name" value="MFS_ShiA_like"/>
    <property type="match status" value="1"/>
</dbReference>
<reference evidence="9 10" key="1">
    <citation type="submission" date="2024-08" db="EMBL/GenBank/DDBJ databases">
        <title>Genome sequence of Streptomyces aureus CACIA-1.46HGO.</title>
        <authorList>
            <person name="Evangelista-Martinez Z."/>
        </authorList>
    </citation>
    <scope>NUCLEOTIDE SEQUENCE [LARGE SCALE GENOMIC DNA]</scope>
    <source>
        <strain evidence="9 10">CACIA-1.46HGO</strain>
    </source>
</reference>
<dbReference type="InterPro" id="IPR011701">
    <property type="entry name" value="MFS"/>
</dbReference>
<feature type="transmembrane region" description="Helical" evidence="7">
    <location>
        <begin position="276"/>
        <end position="293"/>
    </location>
</feature>
<dbReference type="Pfam" id="PF07690">
    <property type="entry name" value="MFS_1"/>
    <property type="match status" value="1"/>
</dbReference>
<protein>
    <submittedName>
        <fullName evidence="9">MFS transporter</fullName>
    </submittedName>
</protein>
<feature type="domain" description="Major facilitator superfamily (MFS) profile" evidence="8">
    <location>
        <begin position="19"/>
        <end position="423"/>
    </location>
</feature>
<feature type="transmembrane region" description="Helical" evidence="7">
    <location>
        <begin position="329"/>
        <end position="354"/>
    </location>
</feature>
<comment type="caution">
    <text evidence="9">The sequence shown here is derived from an EMBL/GenBank/DDBJ whole genome shotgun (WGS) entry which is preliminary data.</text>
</comment>
<proteinExistence type="predicted"/>
<evidence type="ECO:0000256" key="4">
    <source>
        <dbReference type="ARBA" id="ARBA00022692"/>
    </source>
</evidence>
<evidence type="ECO:0000256" key="2">
    <source>
        <dbReference type="ARBA" id="ARBA00022448"/>
    </source>
</evidence>
<gene>
    <name evidence="9" type="ORF">ACEG43_02425</name>
</gene>
<organism evidence="9 10">
    <name type="scientific">Streptomyces aureus</name>
    <dbReference type="NCBI Taxonomy" id="193461"/>
    <lineage>
        <taxon>Bacteria</taxon>
        <taxon>Bacillati</taxon>
        <taxon>Actinomycetota</taxon>
        <taxon>Actinomycetes</taxon>
        <taxon>Kitasatosporales</taxon>
        <taxon>Streptomycetaceae</taxon>
        <taxon>Streptomyces</taxon>
    </lineage>
</organism>
<feature type="transmembrane region" description="Helical" evidence="7">
    <location>
        <begin position="157"/>
        <end position="179"/>
    </location>
</feature>